<accession>A0A381XBC5</accession>
<proteinExistence type="predicted"/>
<name>A0A381XBC5_9ZZZZ</name>
<organism evidence="2">
    <name type="scientific">marine metagenome</name>
    <dbReference type="NCBI Taxonomy" id="408172"/>
    <lineage>
        <taxon>unclassified sequences</taxon>
        <taxon>metagenomes</taxon>
        <taxon>ecological metagenomes</taxon>
    </lineage>
</organism>
<dbReference type="Gene3D" id="3.40.710.10">
    <property type="entry name" value="DD-peptidase/beta-lactamase superfamily"/>
    <property type="match status" value="1"/>
</dbReference>
<reference evidence="2" key="1">
    <citation type="submission" date="2018-05" db="EMBL/GenBank/DDBJ databases">
        <authorList>
            <person name="Lanie J.A."/>
            <person name="Ng W.-L."/>
            <person name="Kazmierczak K.M."/>
            <person name="Andrzejewski T.M."/>
            <person name="Davidsen T.M."/>
            <person name="Wayne K.J."/>
            <person name="Tettelin H."/>
            <person name="Glass J.I."/>
            <person name="Rusch D."/>
            <person name="Podicherti R."/>
            <person name="Tsui H.-C.T."/>
            <person name="Winkler M.E."/>
        </authorList>
    </citation>
    <scope>NUCLEOTIDE SEQUENCE</scope>
</reference>
<dbReference type="PANTHER" id="PTHR43283">
    <property type="entry name" value="BETA-LACTAMASE-RELATED"/>
    <property type="match status" value="1"/>
</dbReference>
<dbReference type="AlphaFoldDB" id="A0A381XBC5"/>
<feature type="domain" description="Beta-lactamase-related" evidence="1">
    <location>
        <begin position="30"/>
        <end position="363"/>
    </location>
</feature>
<evidence type="ECO:0000259" key="1">
    <source>
        <dbReference type="Pfam" id="PF00144"/>
    </source>
</evidence>
<dbReference type="InterPro" id="IPR001466">
    <property type="entry name" value="Beta-lactam-related"/>
</dbReference>
<dbReference type="EMBL" id="UINC01014525">
    <property type="protein sequence ID" value="SVA61900.1"/>
    <property type="molecule type" value="Genomic_DNA"/>
</dbReference>
<protein>
    <recommendedName>
        <fullName evidence="1">Beta-lactamase-related domain-containing protein</fullName>
    </recommendedName>
</protein>
<dbReference type="InterPro" id="IPR050789">
    <property type="entry name" value="Diverse_Enzym_Activities"/>
</dbReference>
<dbReference type="Pfam" id="PF00144">
    <property type="entry name" value="Beta-lactamase"/>
    <property type="match status" value="1"/>
</dbReference>
<dbReference type="SUPFAM" id="SSF56601">
    <property type="entry name" value="beta-lactamase/transpeptidase-like"/>
    <property type="match status" value="1"/>
</dbReference>
<dbReference type="InterPro" id="IPR012338">
    <property type="entry name" value="Beta-lactam/transpept-like"/>
</dbReference>
<gene>
    <name evidence="2" type="ORF">METZ01_LOCUS114754</name>
</gene>
<evidence type="ECO:0000313" key="2">
    <source>
        <dbReference type="EMBL" id="SVA61900.1"/>
    </source>
</evidence>
<sequence>MPSIGLANTLLCLSLLLAPPATADPLAKRVDQAMRGEMASQDLVGLAVGVIQDGEITHLKGYGMANREQRLPVTRQTMFRWASISKSLTAVAAMQLWERGELDLEREARRYVPEFPEKGTALRVRHLLCHQGGVVHYTNGKVIRTGRDYPVEHPFENVIFALDTFKESPLVNEPGEKYSYSTHGYILLSAVVERAHKQRFAHQVRDRIVNPLKLETLQPDYQWGQIPHRAVGYRRRGDQVKVSTNTDVSWKLGGGGFISNIDDLAKFAAGLLNHRLVKPATHKKMWTRQKTNDGKLTAYALGFSFKHYRDGALHKWSANGTGIEIIGHSGSQEKTKTWMALWPEQKLGVVVMSNSEYANPGKLAERLLEVVMPQVSQQSE</sequence>